<keyword evidence="1" id="KW-0479">Metal-binding</keyword>
<dbReference type="PROSITE" id="PS50158">
    <property type="entry name" value="ZF_CCHC"/>
    <property type="match status" value="1"/>
</dbReference>
<evidence type="ECO:0000256" key="2">
    <source>
        <dbReference type="SAM" id="MobiDB-lite"/>
    </source>
</evidence>
<feature type="region of interest" description="Disordered" evidence="2">
    <location>
        <begin position="413"/>
        <end position="432"/>
    </location>
</feature>
<dbReference type="Gene3D" id="2.40.70.10">
    <property type="entry name" value="Acid Proteases"/>
    <property type="match status" value="1"/>
</dbReference>
<dbReference type="InterPro" id="IPR021109">
    <property type="entry name" value="Peptidase_aspartic_dom_sf"/>
</dbReference>
<evidence type="ECO:0000313" key="5">
    <source>
        <dbReference type="WBParaSite" id="TMUE_0000002057.1"/>
    </source>
</evidence>
<feature type="domain" description="CCHC-type" evidence="3">
    <location>
        <begin position="376"/>
        <end position="389"/>
    </location>
</feature>
<keyword evidence="1" id="KW-0863">Zinc-finger</keyword>
<dbReference type="Pfam" id="PF03564">
    <property type="entry name" value="DUF1759"/>
    <property type="match status" value="1"/>
</dbReference>
<feature type="compositionally biased region" description="Polar residues" evidence="2">
    <location>
        <begin position="8"/>
        <end position="29"/>
    </location>
</feature>
<dbReference type="Proteomes" id="UP000046395">
    <property type="component" value="Unassembled WGS sequence"/>
</dbReference>
<keyword evidence="4" id="KW-1185">Reference proteome</keyword>
<dbReference type="PANTHER" id="PTHR47331">
    <property type="entry name" value="PHD-TYPE DOMAIN-CONTAINING PROTEIN"/>
    <property type="match status" value="1"/>
</dbReference>
<name>A0A5S6Q528_TRIMR</name>
<dbReference type="InterPro" id="IPR001878">
    <property type="entry name" value="Znf_CCHC"/>
</dbReference>
<dbReference type="WBParaSite" id="TMUE_0000002057.1">
    <property type="protein sequence ID" value="TMUE_0000002057.1"/>
    <property type="gene ID" value="WBGene00297918"/>
</dbReference>
<evidence type="ECO:0000259" key="3">
    <source>
        <dbReference type="PROSITE" id="PS50158"/>
    </source>
</evidence>
<evidence type="ECO:0000313" key="4">
    <source>
        <dbReference type="Proteomes" id="UP000046395"/>
    </source>
</evidence>
<dbReference type="GO" id="GO:0008270">
    <property type="term" value="F:zinc ion binding"/>
    <property type="evidence" value="ECO:0007669"/>
    <property type="project" value="UniProtKB-KW"/>
</dbReference>
<evidence type="ECO:0000256" key="1">
    <source>
        <dbReference type="PROSITE-ProRule" id="PRU00047"/>
    </source>
</evidence>
<protein>
    <submittedName>
        <fullName evidence="5">CCHC-type domain-containing protein</fullName>
    </submittedName>
</protein>
<organism evidence="4 5">
    <name type="scientific">Trichuris muris</name>
    <name type="common">Mouse whipworm</name>
    <dbReference type="NCBI Taxonomy" id="70415"/>
    <lineage>
        <taxon>Eukaryota</taxon>
        <taxon>Metazoa</taxon>
        <taxon>Ecdysozoa</taxon>
        <taxon>Nematoda</taxon>
        <taxon>Enoplea</taxon>
        <taxon>Dorylaimia</taxon>
        <taxon>Trichinellida</taxon>
        <taxon>Trichuridae</taxon>
        <taxon>Trichuris</taxon>
    </lineage>
</organism>
<dbReference type="GO" id="GO:0003676">
    <property type="term" value="F:nucleic acid binding"/>
    <property type="evidence" value="ECO:0007669"/>
    <property type="project" value="InterPro"/>
</dbReference>
<dbReference type="InterPro" id="IPR005312">
    <property type="entry name" value="DUF1759"/>
</dbReference>
<feature type="region of interest" description="Disordered" evidence="2">
    <location>
        <begin position="1"/>
        <end position="29"/>
    </location>
</feature>
<dbReference type="PANTHER" id="PTHR47331:SF5">
    <property type="entry name" value="RIBONUCLEASE H"/>
    <property type="match status" value="1"/>
</dbReference>
<dbReference type="AlphaFoldDB" id="A0A5S6Q528"/>
<accession>A0A5S6Q528</accession>
<reference evidence="5" key="1">
    <citation type="submission" date="2019-12" db="UniProtKB">
        <authorList>
            <consortium name="WormBaseParasite"/>
        </authorList>
    </citation>
    <scope>IDENTIFICATION</scope>
</reference>
<sequence>MPRRSRSVRSLQSHVGPLNVSSLGSNGGTEASSELHRVCDLLSNLTEKLDRVVLSLSQNTTNVGQPVSLNPVEQAVNEEVQCSASEEKISSSRYASQQVDKWWFPLESPPAMTGTVQGVNPWLQKLVPAASIEVFDGDPKGWPRFIAGFKSMVHDALSSDADRLAIVAQLLSPRLREGFAVLLATPTMYHRVLEELQQLYGDPEATVQLQATALLNVEPLHSDTVSELERFYLQVKGPVCVFETSGRNSELESAILVGQVSGKLTKNLQEKWANRIHSRFTEARSLRHFTEWLKAQVIEKRVLATFVNPKQGGISSASRGKPRTATDSKLVRTTVVLPVRQCIVCKTEGHNIASGPTFARMDMTERLAIIRERRLCIRCLRAGHLKRQCISKGKCSIQGCNGVHHSLLHGAPRMYPNRERQPNPTVPTGEERTKASIITARVNWQSDNVQVLCAVVPVVVKFGENSCRAFALLDSGAEVSMMCEKLAEKLQMHGVKRTFNVRTITGSSQMSATECQCIISATDGSTSFNVDPVIVMPKLDLSTRSVRLTSMQSTWRHLQDLPLLDVSPNEVEVLIGMNVPLAHRHYDLREPLHGAKGPIGTRTPFGWTVVGQVPAINQCLQPIVGYINVRRHLCKPSSKLEELKQNMERFWSIETYGLDGKKRVLPDDRAALDILERTTRFNGKRYEVGMLWKSPTLRLPNNRAAVLRRFYRTERRLLNHQWLVKAYTDGMEESIRLGHAERVYEDSMNSDTGRNWFLPHCYRTISRWFGIFGSKDMKSCI</sequence>
<keyword evidence="1" id="KW-0862">Zinc</keyword>
<proteinExistence type="predicted"/>